<proteinExistence type="inferred from homology"/>
<organism evidence="6 7">
    <name type="scientific">Serendipita indica (strain DSM 11827)</name>
    <name type="common">Root endophyte fungus</name>
    <name type="synonym">Piriformospora indica</name>
    <dbReference type="NCBI Taxonomy" id="1109443"/>
    <lineage>
        <taxon>Eukaryota</taxon>
        <taxon>Fungi</taxon>
        <taxon>Dikarya</taxon>
        <taxon>Basidiomycota</taxon>
        <taxon>Agaricomycotina</taxon>
        <taxon>Agaricomycetes</taxon>
        <taxon>Sebacinales</taxon>
        <taxon>Serendipitaceae</taxon>
        <taxon>Serendipita</taxon>
    </lineage>
</organism>
<dbReference type="PANTHER" id="PTHR19288">
    <property type="entry name" value="4-NITROPHENYLPHOSPHATASE-RELATED"/>
    <property type="match status" value="1"/>
</dbReference>
<evidence type="ECO:0000313" key="7">
    <source>
        <dbReference type="Proteomes" id="UP000007148"/>
    </source>
</evidence>
<evidence type="ECO:0000256" key="5">
    <source>
        <dbReference type="ARBA" id="ARBA00039666"/>
    </source>
</evidence>
<evidence type="ECO:0000256" key="1">
    <source>
        <dbReference type="ARBA" id="ARBA00001946"/>
    </source>
</evidence>
<dbReference type="HOGENOM" id="CLU_043473_4_0_1"/>
<keyword evidence="4" id="KW-0460">Magnesium</keyword>
<evidence type="ECO:0000256" key="3">
    <source>
        <dbReference type="ARBA" id="ARBA00022723"/>
    </source>
</evidence>
<protein>
    <recommendedName>
        <fullName evidence="5">Haloacid dehalogenase-like hydrolase domain-containing protein 2</fullName>
    </recommendedName>
</protein>
<dbReference type="AlphaFoldDB" id="G4TF92"/>
<dbReference type="InterPro" id="IPR036412">
    <property type="entry name" value="HAD-like_sf"/>
</dbReference>
<dbReference type="SUPFAM" id="SSF56784">
    <property type="entry name" value="HAD-like"/>
    <property type="match status" value="1"/>
</dbReference>
<dbReference type="Proteomes" id="UP000007148">
    <property type="component" value="Unassembled WGS sequence"/>
</dbReference>
<dbReference type="InterPro" id="IPR006355">
    <property type="entry name" value="LHPP/HDHD2"/>
</dbReference>
<keyword evidence="3" id="KW-0479">Metal-binding</keyword>
<dbReference type="Pfam" id="PF13242">
    <property type="entry name" value="Hydrolase_like"/>
    <property type="match status" value="1"/>
</dbReference>
<dbReference type="Gene3D" id="3.40.50.1000">
    <property type="entry name" value="HAD superfamily/HAD-like"/>
    <property type="match status" value="2"/>
</dbReference>
<reference evidence="6 7" key="1">
    <citation type="journal article" date="2011" name="PLoS Pathog.">
        <title>Endophytic Life Strategies Decoded by Genome and Transcriptome Analyses of the Mutualistic Root Symbiont Piriformospora indica.</title>
        <authorList>
            <person name="Zuccaro A."/>
            <person name="Lahrmann U."/>
            <person name="Guldener U."/>
            <person name="Langen G."/>
            <person name="Pfiffi S."/>
            <person name="Biedenkopf D."/>
            <person name="Wong P."/>
            <person name="Samans B."/>
            <person name="Grimm C."/>
            <person name="Basiewicz M."/>
            <person name="Murat C."/>
            <person name="Martin F."/>
            <person name="Kogel K.H."/>
        </authorList>
    </citation>
    <scope>NUCLEOTIDE SEQUENCE [LARGE SCALE GENOMIC DNA]</scope>
    <source>
        <strain evidence="6 7">DSM 11827</strain>
    </source>
</reference>
<gene>
    <name evidence="6" type="ORF">PIIN_03925</name>
</gene>
<dbReference type="NCBIfam" id="TIGR01458">
    <property type="entry name" value="HAD-SF-IIA-hyp3"/>
    <property type="match status" value="1"/>
</dbReference>
<dbReference type="InterPro" id="IPR006357">
    <property type="entry name" value="HAD-SF_hydro_IIA"/>
</dbReference>
<dbReference type="InParanoid" id="G4TF92"/>
<dbReference type="Pfam" id="PF13344">
    <property type="entry name" value="Hydrolase_6"/>
    <property type="match status" value="1"/>
</dbReference>
<evidence type="ECO:0000313" key="6">
    <source>
        <dbReference type="EMBL" id="CCA69985.1"/>
    </source>
</evidence>
<dbReference type="EMBL" id="CAFZ01000069">
    <property type="protein sequence ID" value="CCA69985.1"/>
    <property type="molecule type" value="Genomic_DNA"/>
</dbReference>
<dbReference type="GO" id="GO:0046872">
    <property type="term" value="F:metal ion binding"/>
    <property type="evidence" value="ECO:0007669"/>
    <property type="project" value="UniProtKB-KW"/>
</dbReference>
<dbReference type="PANTHER" id="PTHR19288:SF46">
    <property type="entry name" value="HALOACID DEHALOGENASE-LIKE HYDROLASE DOMAIN-CONTAINING PROTEIN 2"/>
    <property type="match status" value="1"/>
</dbReference>
<dbReference type="OrthoDB" id="426235at2759"/>
<dbReference type="STRING" id="1109443.G4TF92"/>
<evidence type="ECO:0000256" key="4">
    <source>
        <dbReference type="ARBA" id="ARBA00022842"/>
    </source>
</evidence>
<comment type="caution">
    <text evidence="6">The sequence shown here is derived from an EMBL/GenBank/DDBJ whole genome shotgun (WGS) entry which is preliminary data.</text>
</comment>
<comment type="similarity">
    <text evidence="2">Belongs to the HAD-like hydrolase superfamily.</text>
</comment>
<dbReference type="GO" id="GO:0005737">
    <property type="term" value="C:cytoplasm"/>
    <property type="evidence" value="ECO:0007669"/>
    <property type="project" value="TreeGrafter"/>
</dbReference>
<dbReference type="InterPro" id="IPR023214">
    <property type="entry name" value="HAD_sf"/>
</dbReference>
<dbReference type="GO" id="GO:0016791">
    <property type="term" value="F:phosphatase activity"/>
    <property type="evidence" value="ECO:0007669"/>
    <property type="project" value="InterPro"/>
</dbReference>
<name>G4TF92_SERID</name>
<dbReference type="NCBIfam" id="TIGR01460">
    <property type="entry name" value="HAD-SF-IIA"/>
    <property type="match status" value="1"/>
</dbReference>
<dbReference type="eggNOG" id="KOG3040">
    <property type="taxonomic scope" value="Eukaryota"/>
</dbReference>
<sequence length="285" mass="30811">MAPIRKVRALLIDLSGTLHVGSEPIKGAVRAIERLREANVPFRFCSNTSKESTSALIGRLSKAGFNVHANETFTSLGAMRKLLRDKGIKRPYLMLSPSAEEDFAEFKSTEDVAYDAVVVGLAPTKFTYENMSEAFRILSSTPTSNSIPLLATHRARYVRAQSGELVLGPGPFISALETAVGNGLKAEVVGKPEKTFFEVCLRDMGVVLESEPTGDEIRVEDVAVIGDDVEADLAGGAIELGLKRMLVKTGKYRPGDEDRSSTPPDAVFDSIGDLVEALLSDRSHL</sequence>
<dbReference type="OMA" id="HKAKYIQ"/>
<evidence type="ECO:0000256" key="2">
    <source>
        <dbReference type="ARBA" id="ARBA00007958"/>
    </source>
</evidence>
<accession>G4TF92</accession>
<comment type="cofactor">
    <cofactor evidence="1">
        <name>Mg(2+)</name>
        <dbReference type="ChEBI" id="CHEBI:18420"/>
    </cofactor>
</comment>
<keyword evidence="7" id="KW-1185">Reference proteome</keyword>